<evidence type="ECO:0000313" key="4">
    <source>
        <dbReference type="Proteomes" id="UP000245369"/>
    </source>
</evidence>
<reference evidence="3 4" key="1">
    <citation type="submission" date="2018-05" db="EMBL/GenBank/DDBJ databases">
        <title>Complete genome sequences of Streptococcus sobrinus.</title>
        <authorList>
            <person name="Sales M."/>
            <person name="Jensen P.A."/>
        </authorList>
    </citation>
    <scope>NUCLEOTIDE SEQUENCE [LARGE SCALE GENOMIC DNA]</scope>
    <source>
        <strain evidence="3 4">SL1</strain>
    </source>
</reference>
<accession>A0ABM6W5Z2</accession>
<name>A0ABM6W5Z2_9STRE</name>
<proteinExistence type="predicted"/>
<dbReference type="Proteomes" id="UP000245369">
    <property type="component" value="Chromosome"/>
</dbReference>
<dbReference type="PANTHER" id="PTHR11820">
    <property type="entry name" value="ACYLPYRUVASE"/>
    <property type="match status" value="1"/>
</dbReference>
<dbReference type="InterPro" id="IPR011234">
    <property type="entry name" value="Fumarylacetoacetase-like_C"/>
</dbReference>
<dbReference type="Pfam" id="PF01557">
    <property type="entry name" value="FAA_hydrolase"/>
    <property type="match status" value="1"/>
</dbReference>
<dbReference type="InterPro" id="IPR036663">
    <property type="entry name" value="Fumarylacetoacetase_C_sf"/>
</dbReference>
<keyword evidence="4" id="KW-1185">Reference proteome</keyword>
<feature type="domain" description="Fumarylacetoacetase-like C-terminal" evidence="2">
    <location>
        <begin position="86"/>
        <end position="291"/>
    </location>
</feature>
<dbReference type="Gene3D" id="3.90.850.10">
    <property type="entry name" value="Fumarylacetoacetase-like, C-terminal domain"/>
    <property type="match status" value="1"/>
</dbReference>
<dbReference type="PANTHER" id="PTHR11820:SF112">
    <property type="entry name" value="FUMARYLACETOACETATE HYDROLASE FAMILY PROTEIN (AFU_ORTHOLOGUE AFUA_1G02370)-RELATED"/>
    <property type="match status" value="1"/>
</dbReference>
<dbReference type="EMBL" id="CP029490">
    <property type="protein sequence ID" value="AWN20905.1"/>
    <property type="molecule type" value="Genomic_DNA"/>
</dbReference>
<dbReference type="GO" id="GO:0016787">
    <property type="term" value="F:hydrolase activity"/>
    <property type="evidence" value="ECO:0007669"/>
    <property type="project" value="UniProtKB-KW"/>
</dbReference>
<keyword evidence="3" id="KW-0378">Hydrolase</keyword>
<dbReference type="GeneID" id="93924043"/>
<dbReference type="SUPFAM" id="SSF56529">
    <property type="entry name" value="FAH"/>
    <property type="match status" value="1"/>
</dbReference>
<sequence>MKLSMIDIDQKPELVVQTENGWLKLTSYFAEVEQVAHFTMESLFDSKVYKGLQFLLESDLTEIDSRFWLDGIDNLSFYPPVRRPNKILAVGLNYRNHITETKMDQPKVPEIFAKLSNSLNSHKSPIIVPDKDLEYDYEGELVIVIGKETKHLSPEQGSQAIFGYTIGNDFSSRKLQLQTSQWILGKSLDGSAPIGPNLVTRDQLDLSQTHLSTKINGRIVQEAMLTDMLFSPQEIVSYLSQYLTLEPGDLIFTGTPAGVIMGHNLNQLDWLKQDDSITITIDGIGTLENTLTYEK</sequence>
<keyword evidence="1" id="KW-0479">Metal-binding</keyword>
<protein>
    <submittedName>
        <fullName evidence="3">FAA hydrolase family protein</fullName>
    </submittedName>
</protein>
<evidence type="ECO:0000259" key="2">
    <source>
        <dbReference type="Pfam" id="PF01557"/>
    </source>
</evidence>
<organism evidence="3 4">
    <name type="scientific">Streptococcus sobrinus</name>
    <dbReference type="NCBI Taxonomy" id="1310"/>
    <lineage>
        <taxon>Bacteria</taxon>
        <taxon>Bacillati</taxon>
        <taxon>Bacillota</taxon>
        <taxon>Bacilli</taxon>
        <taxon>Lactobacillales</taxon>
        <taxon>Streptococcaceae</taxon>
        <taxon>Streptococcus</taxon>
    </lineage>
</organism>
<dbReference type="RefSeq" id="WP_002962241.1">
    <property type="nucleotide sequence ID" value="NZ_CP029490.1"/>
</dbReference>
<evidence type="ECO:0000313" key="3">
    <source>
        <dbReference type="EMBL" id="AWN20905.1"/>
    </source>
</evidence>
<evidence type="ECO:0000256" key="1">
    <source>
        <dbReference type="ARBA" id="ARBA00022723"/>
    </source>
</evidence>
<gene>
    <name evidence="3" type="ORF">DK182_05905</name>
</gene>